<evidence type="ECO:0000313" key="5">
    <source>
        <dbReference type="Proteomes" id="UP000677234"/>
    </source>
</evidence>
<dbReference type="Proteomes" id="UP000677234">
    <property type="component" value="Chromosome"/>
</dbReference>
<accession>A0A7T5JN85</accession>
<keyword evidence="5" id="KW-1185">Reference proteome</keyword>
<dbReference type="GO" id="GO:0016757">
    <property type="term" value="F:glycosyltransferase activity"/>
    <property type="evidence" value="ECO:0007669"/>
    <property type="project" value="InterPro"/>
</dbReference>
<dbReference type="SUPFAM" id="SSF53756">
    <property type="entry name" value="UDP-Glycosyltransferase/glycogen phosphorylase"/>
    <property type="match status" value="1"/>
</dbReference>
<evidence type="ECO:0000259" key="1">
    <source>
        <dbReference type="Pfam" id="PF00534"/>
    </source>
</evidence>
<dbReference type="Pfam" id="PF00534">
    <property type="entry name" value="Glycos_transf_1"/>
    <property type="match status" value="1"/>
</dbReference>
<dbReference type="EMBL" id="CP066308">
    <property type="protein sequence ID" value="QQE73846.1"/>
    <property type="molecule type" value="Genomic_DNA"/>
</dbReference>
<evidence type="ECO:0000313" key="2">
    <source>
        <dbReference type="EMBL" id="QQE73846.1"/>
    </source>
</evidence>
<dbReference type="PANTHER" id="PTHR12526">
    <property type="entry name" value="GLYCOSYLTRANSFERASE"/>
    <property type="match status" value="1"/>
</dbReference>
<keyword evidence="2" id="KW-0808">Transferase</keyword>
<dbReference type="EMBL" id="CP073708">
    <property type="protein sequence ID" value="QUO40931.1"/>
    <property type="molecule type" value="Genomic_DNA"/>
</dbReference>
<proteinExistence type="predicted"/>
<dbReference type="RefSeq" id="WP_198827444.1">
    <property type="nucleotide sequence ID" value="NZ_CP066308.1"/>
</dbReference>
<gene>
    <name evidence="2" type="ORF">JD108_18590</name>
    <name evidence="3" type="ORF">KDJ56_18530</name>
</gene>
<protein>
    <submittedName>
        <fullName evidence="2">Glycosyltransferase family 4 protein</fullName>
    </submittedName>
</protein>
<feature type="domain" description="Glycosyl transferase family 1" evidence="1">
    <location>
        <begin position="133"/>
        <end position="291"/>
    </location>
</feature>
<dbReference type="Proteomes" id="UP000595847">
    <property type="component" value="Chromosome"/>
</dbReference>
<reference evidence="3" key="2">
    <citation type="submission" date="2021-04" db="EMBL/GenBank/DDBJ databases">
        <title>Brevibacillus composti FJAT-54423, complete genome.</title>
        <authorList>
            <person name="Tang R."/>
        </authorList>
    </citation>
    <scope>NUCLEOTIDE SEQUENCE</scope>
    <source>
        <strain evidence="3">FJAT-54424</strain>
    </source>
</reference>
<sequence>MPLLMFAYTDAAGCTYRIHEVPYSHHFSPFVGVIPDGRIWGIRGAVLTPEDKLVWDVSIEHSAEPPEMHSVFRKASLPPPVYCDETWANLAYTAGDSYFHWMLDVLPRLDLIRESGIPIDRYVFSYMANPPVELPVDRKVIAYPNGLAPGNGHDTLLVALCILKQQREDFFVWIIGDGPARGELEAFCTANDLERHVQFLGQRPDWPSLLAKTDLVVWPAPARSIPLPLMEAQVAGKAIVALDAGPLRDAVRDGETGLLFSAGSSHQLASSLLRLLDDSLLAIRLGKEARNFGMRTWSSASWAETIESVYQQAREKRASLRTVETAAGEKRKNRDDLSARFAFRPHHRWDQNGWNLFAERLPVSYRLPDLSFLRVLTASNQFDE</sequence>
<dbReference type="CDD" id="cd03801">
    <property type="entry name" value="GT4_PimA-like"/>
    <property type="match status" value="1"/>
</dbReference>
<dbReference type="AlphaFoldDB" id="A0A7T5JN85"/>
<organism evidence="2 4">
    <name type="scientific">Brevibacillus composti</name>
    <dbReference type="NCBI Taxonomy" id="2796470"/>
    <lineage>
        <taxon>Bacteria</taxon>
        <taxon>Bacillati</taxon>
        <taxon>Bacillota</taxon>
        <taxon>Bacilli</taxon>
        <taxon>Bacillales</taxon>
        <taxon>Paenibacillaceae</taxon>
        <taxon>Brevibacillus</taxon>
    </lineage>
</organism>
<evidence type="ECO:0000313" key="3">
    <source>
        <dbReference type="EMBL" id="QUO40931.1"/>
    </source>
</evidence>
<name>A0A7T5JN85_9BACL</name>
<reference evidence="2 4" key="1">
    <citation type="submission" date="2020-12" db="EMBL/GenBank/DDBJ databases">
        <title>strain FJAT-54423T represents a novel species of the genus Brevibacillus.</title>
        <authorList>
            <person name="Tang R."/>
        </authorList>
    </citation>
    <scope>NUCLEOTIDE SEQUENCE [LARGE SCALE GENOMIC DNA]</scope>
    <source>
        <strain evidence="2 4">FJAT-54423</strain>
    </source>
</reference>
<dbReference type="InterPro" id="IPR001296">
    <property type="entry name" value="Glyco_trans_1"/>
</dbReference>
<evidence type="ECO:0000313" key="4">
    <source>
        <dbReference type="Proteomes" id="UP000595847"/>
    </source>
</evidence>
<dbReference type="Gene3D" id="3.40.50.2000">
    <property type="entry name" value="Glycogen Phosphorylase B"/>
    <property type="match status" value="2"/>
</dbReference>
<dbReference type="KEGG" id="bcop:JD108_18590"/>